<keyword evidence="3" id="KW-1185">Reference proteome</keyword>
<evidence type="ECO:0000313" key="3">
    <source>
        <dbReference type="Proteomes" id="UP000002051"/>
    </source>
</evidence>
<dbReference type="EnsemblPlants" id="KEH27643">
    <property type="protein sequence ID" value="KEH27643"/>
    <property type="gene ID" value="MTR_5g024977"/>
</dbReference>
<evidence type="ECO:0000313" key="2">
    <source>
        <dbReference type="EnsemblPlants" id="KEH27643"/>
    </source>
</evidence>
<dbReference type="AlphaFoldDB" id="A0A072UEV9"/>
<protein>
    <submittedName>
        <fullName evidence="1 2">Uncharacterized protein</fullName>
    </submittedName>
</protein>
<reference evidence="1 3" key="2">
    <citation type="journal article" date="2014" name="BMC Genomics">
        <title>An improved genome release (version Mt4.0) for the model legume Medicago truncatula.</title>
        <authorList>
            <person name="Tang H."/>
            <person name="Krishnakumar V."/>
            <person name="Bidwell S."/>
            <person name="Rosen B."/>
            <person name="Chan A."/>
            <person name="Zhou S."/>
            <person name="Gentzbittel L."/>
            <person name="Childs K.L."/>
            <person name="Yandell M."/>
            <person name="Gundlach H."/>
            <person name="Mayer K.F."/>
            <person name="Schwartz D.C."/>
            <person name="Town C.D."/>
        </authorList>
    </citation>
    <scope>GENOME REANNOTATION</scope>
    <source>
        <strain evidence="1">A17</strain>
        <strain evidence="2 3">cv. Jemalong A17</strain>
    </source>
</reference>
<reference evidence="1 3" key="1">
    <citation type="journal article" date="2011" name="Nature">
        <title>The Medicago genome provides insight into the evolution of rhizobial symbioses.</title>
        <authorList>
            <person name="Young N.D."/>
            <person name="Debelle F."/>
            <person name="Oldroyd G.E."/>
            <person name="Geurts R."/>
            <person name="Cannon S.B."/>
            <person name="Udvardi M.K."/>
            <person name="Benedito V.A."/>
            <person name="Mayer K.F."/>
            <person name="Gouzy J."/>
            <person name="Schoof H."/>
            <person name="Van de Peer Y."/>
            <person name="Proost S."/>
            <person name="Cook D.R."/>
            <person name="Meyers B.C."/>
            <person name="Spannagl M."/>
            <person name="Cheung F."/>
            <person name="De Mita S."/>
            <person name="Krishnakumar V."/>
            <person name="Gundlach H."/>
            <person name="Zhou S."/>
            <person name="Mudge J."/>
            <person name="Bharti A.K."/>
            <person name="Murray J.D."/>
            <person name="Naoumkina M.A."/>
            <person name="Rosen B."/>
            <person name="Silverstein K.A."/>
            <person name="Tang H."/>
            <person name="Rombauts S."/>
            <person name="Zhao P.X."/>
            <person name="Zhou P."/>
            <person name="Barbe V."/>
            <person name="Bardou P."/>
            <person name="Bechner M."/>
            <person name="Bellec A."/>
            <person name="Berger A."/>
            <person name="Berges H."/>
            <person name="Bidwell S."/>
            <person name="Bisseling T."/>
            <person name="Choisne N."/>
            <person name="Couloux A."/>
            <person name="Denny R."/>
            <person name="Deshpande S."/>
            <person name="Dai X."/>
            <person name="Doyle J.J."/>
            <person name="Dudez A.M."/>
            <person name="Farmer A.D."/>
            <person name="Fouteau S."/>
            <person name="Franken C."/>
            <person name="Gibelin C."/>
            <person name="Gish J."/>
            <person name="Goldstein S."/>
            <person name="Gonzalez A.J."/>
            <person name="Green P.J."/>
            <person name="Hallab A."/>
            <person name="Hartog M."/>
            <person name="Hua A."/>
            <person name="Humphray S.J."/>
            <person name="Jeong D.H."/>
            <person name="Jing Y."/>
            <person name="Jocker A."/>
            <person name="Kenton S.M."/>
            <person name="Kim D.J."/>
            <person name="Klee K."/>
            <person name="Lai H."/>
            <person name="Lang C."/>
            <person name="Lin S."/>
            <person name="Macmil S.L."/>
            <person name="Magdelenat G."/>
            <person name="Matthews L."/>
            <person name="McCorrison J."/>
            <person name="Monaghan E.L."/>
            <person name="Mun J.H."/>
            <person name="Najar F.Z."/>
            <person name="Nicholson C."/>
            <person name="Noirot C."/>
            <person name="O'Bleness M."/>
            <person name="Paule C.R."/>
            <person name="Poulain J."/>
            <person name="Prion F."/>
            <person name="Qin B."/>
            <person name="Qu C."/>
            <person name="Retzel E.F."/>
            <person name="Riddle C."/>
            <person name="Sallet E."/>
            <person name="Samain S."/>
            <person name="Samson N."/>
            <person name="Sanders I."/>
            <person name="Saurat O."/>
            <person name="Scarpelli C."/>
            <person name="Schiex T."/>
            <person name="Segurens B."/>
            <person name="Severin A.J."/>
            <person name="Sherrier D.J."/>
            <person name="Shi R."/>
            <person name="Sims S."/>
            <person name="Singer S.R."/>
            <person name="Sinharoy S."/>
            <person name="Sterck L."/>
            <person name="Viollet A."/>
            <person name="Wang B.B."/>
            <person name="Wang K."/>
            <person name="Wang M."/>
            <person name="Wang X."/>
            <person name="Warfsmann J."/>
            <person name="Weissenbach J."/>
            <person name="White D.D."/>
            <person name="White J.D."/>
            <person name="Wiley G.B."/>
            <person name="Wincker P."/>
            <person name="Xing Y."/>
            <person name="Yang L."/>
            <person name="Yao Z."/>
            <person name="Ying F."/>
            <person name="Zhai J."/>
            <person name="Zhou L."/>
            <person name="Zuber A."/>
            <person name="Denarie J."/>
            <person name="Dixon R.A."/>
            <person name="May G.D."/>
            <person name="Schwartz D.C."/>
            <person name="Rogers J."/>
            <person name="Quetier F."/>
            <person name="Town C.D."/>
            <person name="Roe B.A."/>
        </authorList>
    </citation>
    <scope>NUCLEOTIDE SEQUENCE [LARGE SCALE GENOMIC DNA]</scope>
    <source>
        <strain evidence="1">A17</strain>
        <strain evidence="2 3">cv. Jemalong A17</strain>
    </source>
</reference>
<reference evidence="2" key="3">
    <citation type="submission" date="2015-04" db="UniProtKB">
        <authorList>
            <consortium name="EnsemblPlants"/>
        </authorList>
    </citation>
    <scope>IDENTIFICATION</scope>
    <source>
        <strain evidence="2">cv. Jemalong A17</strain>
    </source>
</reference>
<dbReference type="EMBL" id="CM001221">
    <property type="protein sequence ID" value="KEH27643.1"/>
    <property type="molecule type" value="Genomic_DNA"/>
</dbReference>
<accession>A0A072UEV9</accession>
<proteinExistence type="predicted"/>
<evidence type="ECO:0000313" key="1">
    <source>
        <dbReference type="EMBL" id="KEH27643.1"/>
    </source>
</evidence>
<name>A0A072UEV9_MEDTR</name>
<dbReference type="HOGENOM" id="CLU_2625707_0_0_1"/>
<organism evidence="1 3">
    <name type="scientific">Medicago truncatula</name>
    <name type="common">Barrel medic</name>
    <name type="synonym">Medicago tribuloides</name>
    <dbReference type="NCBI Taxonomy" id="3880"/>
    <lineage>
        <taxon>Eukaryota</taxon>
        <taxon>Viridiplantae</taxon>
        <taxon>Streptophyta</taxon>
        <taxon>Embryophyta</taxon>
        <taxon>Tracheophyta</taxon>
        <taxon>Spermatophyta</taxon>
        <taxon>Magnoliopsida</taxon>
        <taxon>eudicotyledons</taxon>
        <taxon>Gunneridae</taxon>
        <taxon>Pentapetalae</taxon>
        <taxon>rosids</taxon>
        <taxon>fabids</taxon>
        <taxon>Fabales</taxon>
        <taxon>Fabaceae</taxon>
        <taxon>Papilionoideae</taxon>
        <taxon>50 kb inversion clade</taxon>
        <taxon>NPAAA clade</taxon>
        <taxon>Hologalegina</taxon>
        <taxon>IRL clade</taxon>
        <taxon>Trifolieae</taxon>
        <taxon>Medicago</taxon>
    </lineage>
</organism>
<sequence>MPLNSNYCAAPDFNYLIMPKIIVQGHSSDIHSLINILKGLMAKIIVSDTRESGASFDKSVHSSNMTPLLAFRLHLLKI</sequence>
<dbReference type="Proteomes" id="UP000002051">
    <property type="component" value="Chromosome 5"/>
</dbReference>
<gene>
    <name evidence="1" type="ordered locus">MTR_5g024977</name>
</gene>